<organism evidence="2 3">
    <name type="scientific">Liquidambar formosana</name>
    <name type="common">Formosan gum</name>
    <dbReference type="NCBI Taxonomy" id="63359"/>
    <lineage>
        <taxon>Eukaryota</taxon>
        <taxon>Viridiplantae</taxon>
        <taxon>Streptophyta</taxon>
        <taxon>Embryophyta</taxon>
        <taxon>Tracheophyta</taxon>
        <taxon>Spermatophyta</taxon>
        <taxon>Magnoliopsida</taxon>
        <taxon>eudicotyledons</taxon>
        <taxon>Gunneridae</taxon>
        <taxon>Pentapetalae</taxon>
        <taxon>Saxifragales</taxon>
        <taxon>Altingiaceae</taxon>
        <taxon>Liquidambar</taxon>
    </lineage>
</organism>
<dbReference type="EMBL" id="JBBPBK010000001">
    <property type="protein sequence ID" value="KAK9292033.1"/>
    <property type="molecule type" value="Genomic_DNA"/>
</dbReference>
<keyword evidence="3" id="KW-1185">Reference proteome</keyword>
<evidence type="ECO:0000313" key="3">
    <source>
        <dbReference type="Proteomes" id="UP001415857"/>
    </source>
</evidence>
<dbReference type="AlphaFoldDB" id="A0AAP0S928"/>
<feature type="domain" description="F-box" evidence="1">
    <location>
        <begin position="14"/>
        <end position="60"/>
    </location>
</feature>
<name>A0AAP0S928_LIQFO</name>
<evidence type="ECO:0000313" key="2">
    <source>
        <dbReference type="EMBL" id="KAK9292033.1"/>
    </source>
</evidence>
<dbReference type="InterPro" id="IPR001810">
    <property type="entry name" value="F-box_dom"/>
</dbReference>
<proteinExistence type="predicted"/>
<dbReference type="InterPro" id="IPR017451">
    <property type="entry name" value="F-box-assoc_interact_dom"/>
</dbReference>
<sequence>MDSMTTVNKMEHSTEEVPQIPANAMLDILSRLPVKILCRFRCVSKLWRNYLSDPYFFKLHHHHQSQQKPYFVFMSLFCDFDHRVSPSDVDLEFDTTVHLSSANNEGQPMSEFTKQVKVDCLLKISLLPSHNNLICLSTKNHIYICNPSIQEFFELPAGSPFESFSGSVGFGYIPSTEEYKVVRLFYRQLDLDYSNNCVEGCEILTIRTSTSYVSGSCSSWKVLEEDCPYVTDNFMAFVNGSLYWRIDSMCDKKDEDDYILSFDLEAEKFWILPPPPCVKVHGWFWLVEIAEELWLSQNGDDPLILDMWMLRDWDVFVWVKEYSIDLRTMDAIGTLPSWYSGHPIDFRNEEILILSFGERLDYYNIKTKTFTHLGYVNHPFRHCYYRESFLSLRSI</sequence>
<dbReference type="SMART" id="SM00256">
    <property type="entry name" value="FBOX"/>
    <property type="match status" value="1"/>
</dbReference>
<dbReference type="InterPro" id="IPR036047">
    <property type="entry name" value="F-box-like_dom_sf"/>
</dbReference>
<comment type="caution">
    <text evidence="2">The sequence shown here is derived from an EMBL/GenBank/DDBJ whole genome shotgun (WGS) entry which is preliminary data.</text>
</comment>
<dbReference type="NCBIfam" id="TIGR01640">
    <property type="entry name" value="F_box_assoc_1"/>
    <property type="match status" value="1"/>
</dbReference>
<dbReference type="Pfam" id="PF08268">
    <property type="entry name" value="FBA_3"/>
    <property type="match status" value="1"/>
</dbReference>
<dbReference type="PANTHER" id="PTHR31111">
    <property type="entry name" value="BNAA05G37150D PROTEIN-RELATED"/>
    <property type="match status" value="1"/>
</dbReference>
<reference evidence="2 3" key="1">
    <citation type="journal article" date="2024" name="Plant J.">
        <title>Genome sequences and population genomics reveal climatic adaptation and genomic divergence between two closely related sweetgum species.</title>
        <authorList>
            <person name="Xu W.Q."/>
            <person name="Ren C.Q."/>
            <person name="Zhang X.Y."/>
            <person name="Comes H.P."/>
            <person name="Liu X.H."/>
            <person name="Li Y.G."/>
            <person name="Kettle C.J."/>
            <person name="Jalonen R."/>
            <person name="Gaisberger H."/>
            <person name="Ma Y.Z."/>
            <person name="Qiu Y.X."/>
        </authorList>
    </citation>
    <scope>NUCLEOTIDE SEQUENCE [LARGE SCALE GENOMIC DNA]</scope>
    <source>
        <strain evidence="2">Hangzhou</strain>
    </source>
</reference>
<dbReference type="PANTHER" id="PTHR31111:SF136">
    <property type="entry name" value="F-BOX ASSOCIATED DOMAIN-CONTAINING PROTEIN"/>
    <property type="match status" value="1"/>
</dbReference>
<dbReference type="Proteomes" id="UP001415857">
    <property type="component" value="Unassembled WGS sequence"/>
</dbReference>
<dbReference type="Gene3D" id="1.20.1280.50">
    <property type="match status" value="1"/>
</dbReference>
<evidence type="ECO:0000259" key="1">
    <source>
        <dbReference type="PROSITE" id="PS50181"/>
    </source>
</evidence>
<accession>A0AAP0S928</accession>
<dbReference type="PROSITE" id="PS50181">
    <property type="entry name" value="FBOX"/>
    <property type="match status" value="1"/>
</dbReference>
<dbReference type="Pfam" id="PF00646">
    <property type="entry name" value="F-box"/>
    <property type="match status" value="1"/>
</dbReference>
<protein>
    <recommendedName>
        <fullName evidence="1">F-box domain-containing protein</fullName>
    </recommendedName>
</protein>
<dbReference type="InterPro" id="IPR013187">
    <property type="entry name" value="F-box-assoc_dom_typ3"/>
</dbReference>
<gene>
    <name evidence="2" type="ORF">L1049_019987</name>
</gene>
<dbReference type="SUPFAM" id="SSF81383">
    <property type="entry name" value="F-box domain"/>
    <property type="match status" value="1"/>
</dbReference>